<protein>
    <submittedName>
        <fullName evidence="2">Uncharacterized protein</fullName>
    </submittedName>
</protein>
<dbReference type="RefSeq" id="XP_027618414.1">
    <property type="nucleotide sequence ID" value="XM_027762613.1"/>
</dbReference>
<evidence type="ECO:0000313" key="3">
    <source>
        <dbReference type="Proteomes" id="UP000287166"/>
    </source>
</evidence>
<evidence type="ECO:0000313" key="2">
    <source>
        <dbReference type="EMBL" id="GBE87501.1"/>
    </source>
</evidence>
<dbReference type="Proteomes" id="UP000287166">
    <property type="component" value="Unassembled WGS sequence"/>
</dbReference>
<name>A0A401GZA8_9APHY</name>
<evidence type="ECO:0000256" key="1">
    <source>
        <dbReference type="SAM" id="MobiDB-lite"/>
    </source>
</evidence>
<keyword evidence="3" id="KW-1185">Reference proteome</keyword>
<comment type="caution">
    <text evidence="2">The sequence shown here is derived from an EMBL/GenBank/DDBJ whole genome shotgun (WGS) entry which is preliminary data.</text>
</comment>
<accession>A0A401GZA8</accession>
<organism evidence="2 3">
    <name type="scientific">Sparassis crispa</name>
    <dbReference type="NCBI Taxonomy" id="139825"/>
    <lineage>
        <taxon>Eukaryota</taxon>
        <taxon>Fungi</taxon>
        <taxon>Dikarya</taxon>
        <taxon>Basidiomycota</taxon>
        <taxon>Agaricomycotina</taxon>
        <taxon>Agaricomycetes</taxon>
        <taxon>Polyporales</taxon>
        <taxon>Sparassidaceae</taxon>
        <taxon>Sparassis</taxon>
    </lineage>
</organism>
<reference evidence="2 3" key="1">
    <citation type="journal article" date="2018" name="Sci. Rep.">
        <title>Genome sequence of the cauliflower mushroom Sparassis crispa (Hanabiratake) and its association with beneficial usage.</title>
        <authorList>
            <person name="Kiyama R."/>
            <person name="Furutani Y."/>
            <person name="Kawaguchi K."/>
            <person name="Nakanishi T."/>
        </authorList>
    </citation>
    <scope>NUCLEOTIDE SEQUENCE [LARGE SCALE GENOMIC DNA]</scope>
</reference>
<sequence>MSDQGPNRRWSIPLPAELHDHIVDHLWDDRAALLMRSGVPRVPPRHAIPSVQGCQDRKTVSRNS</sequence>
<gene>
    <name evidence="2" type="ORF">SCP_1101780</name>
</gene>
<dbReference type="EMBL" id="BFAD01000011">
    <property type="protein sequence ID" value="GBE87501.1"/>
    <property type="molecule type" value="Genomic_DNA"/>
</dbReference>
<feature type="compositionally biased region" description="Basic and acidic residues" evidence="1">
    <location>
        <begin position="55"/>
        <end position="64"/>
    </location>
</feature>
<feature type="region of interest" description="Disordered" evidence="1">
    <location>
        <begin position="41"/>
        <end position="64"/>
    </location>
</feature>
<dbReference type="GeneID" id="38784418"/>
<dbReference type="AlphaFoldDB" id="A0A401GZA8"/>
<dbReference type="InParanoid" id="A0A401GZA8"/>
<proteinExistence type="predicted"/>